<dbReference type="AlphaFoldDB" id="S4NQT5"/>
<keyword evidence="1" id="KW-0472">Membrane</keyword>
<name>S4NQT5_9LACO</name>
<dbReference type="Proteomes" id="UP000016361">
    <property type="component" value="Unassembled WGS sequence"/>
</dbReference>
<reference evidence="3" key="1">
    <citation type="journal article" date="2013" name="Genome Announc.">
        <title>Draft Genome Sequence of D-Branched-Chain Amino Acid Producer Lactobacillus otakiensis JCM 15040T, Isolated from a Traditional Japanese Pickle.</title>
        <authorList>
            <person name="Doi K."/>
            <person name="Mori K."/>
            <person name="Mutaguchi Y."/>
            <person name="Tashiro K."/>
            <person name="Fujino Y."/>
            <person name="Ohmori T."/>
            <person name="Kuhara S."/>
            <person name="Ohshima T."/>
        </authorList>
    </citation>
    <scope>NUCLEOTIDE SEQUENCE [LARGE SCALE GENOMIC DNA]</scope>
    <source>
        <strain evidence="3">JCM 15040</strain>
    </source>
</reference>
<evidence type="ECO:0000313" key="2">
    <source>
        <dbReference type="EMBL" id="GAD16393.1"/>
    </source>
</evidence>
<proteinExistence type="predicted"/>
<keyword evidence="3" id="KW-1185">Reference proteome</keyword>
<evidence type="ECO:0000313" key="3">
    <source>
        <dbReference type="Proteomes" id="UP000016361"/>
    </source>
</evidence>
<protein>
    <submittedName>
        <fullName evidence="2">Uncharacterized protein</fullName>
    </submittedName>
</protein>
<organism evidence="2 3">
    <name type="scientific">Lentilactobacillus otakiensis DSM 19908 = JCM 15040</name>
    <dbReference type="NCBI Taxonomy" id="1423780"/>
    <lineage>
        <taxon>Bacteria</taxon>
        <taxon>Bacillati</taxon>
        <taxon>Bacillota</taxon>
        <taxon>Bacilli</taxon>
        <taxon>Lactobacillales</taxon>
        <taxon>Lactobacillaceae</taxon>
        <taxon>Lentilactobacillus</taxon>
    </lineage>
</organism>
<evidence type="ECO:0000256" key="1">
    <source>
        <dbReference type="SAM" id="Phobius"/>
    </source>
</evidence>
<sequence length="144" mass="16601">MVVRGIRMVVEYFLIIGIACSGLVTMCISVLWADRNAPKPLPPEPRLYEGKLPKFDVEVEPGTYQYDPQTGETNIPVNEFDLWMLYTIDNLPRERQVLLNDVDLNLTQQLKNPEGDWSQFPLAVQEMPMIWTIADHGMVLLRIR</sequence>
<keyword evidence="1" id="KW-0812">Transmembrane</keyword>
<dbReference type="EMBL" id="BASH01000002">
    <property type="protein sequence ID" value="GAD16393.1"/>
    <property type="molecule type" value="Genomic_DNA"/>
</dbReference>
<feature type="transmembrane region" description="Helical" evidence="1">
    <location>
        <begin position="12"/>
        <end position="33"/>
    </location>
</feature>
<gene>
    <name evidence="2" type="ORF">LOT_0931</name>
</gene>
<comment type="caution">
    <text evidence="2">The sequence shown here is derived from an EMBL/GenBank/DDBJ whole genome shotgun (WGS) entry which is preliminary data.</text>
</comment>
<keyword evidence="1" id="KW-1133">Transmembrane helix</keyword>
<accession>S4NQT5</accession>